<dbReference type="SUPFAM" id="SSF55804">
    <property type="entry name" value="Phoshotransferase/anion transport protein"/>
    <property type="match status" value="1"/>
</dbReference>
<keyword evidence="2" id="KW-0813">Transport</keyword>
<evidence type="ECO:0000259" key="1">
    <source>
        <dbReference type="PROSITE" id="PS51094"/>
    </source>
</evidence>
<dbReference type="RefSeq" id="WP_317476487.1">
    <property type="nucleotide sequence ID" value="NZ_JARQTO010000002.1"/>
</dbReference>
<dbReference type="CDD" id="cd00211">
    <property type="entry name" value="PTS_IIA_fru"/>
    <property type="match status" value="1"/>
</dbReference>
<dbReference type="Pfam" id="PF00359">
    <property type="entry name" value="PTS_EIIA_2"/>
    <property type="match status" value="1"/>
</dbReference>
<keyword evidence="2" id="KW-0762">Sugar transport</keyword>
<dbReference type="PROSITE" id="PS51094">
    <property type="entry name" value="PTS_EIIA_TYPE_2"/>
    <property type="match status" value="1"/>
</dbReference>
<accession>A0AAW6QAA4</accession>
<evidence type="ECO:0000313" key="3">
    <source>
        <dbReference type="Proteomes" id="UP001214976"/>
    </source>
</evidence>
<dbReference type="InterPro" id="IPR016152">
    <property type="entry name" value="PTrfase/Anion_transptr"/>
</dbReference>
<dbReference type="PANTHER" id="PTHR47738:SF1">
    <property type="entry name" value="NITROGEN REGULATORY PROTEIN"/>
    <property type="match status" value="1"/>
</dbReference>
<dbReference type="GO" id="GO:0030295">
    <property type="term" value="F:protein kinase activator activity"/>
    <property type="evidence" value="ECO:0007669"/>
    <property type="project" value="TreeGrafter"/>
</dbReference>
<proteinExistence type="predicted"/>
<dbReference type="Gene3D" id="3.40.930.10">
    <property type="entry name" value="Mannitol-specific EII, Chain A"/>
    <property type="match status" value="1"/>
</dbReference>
<dbReference type="Proteomes" id="UP001214976">
    <property type="component" value="Unassembled WGS sequence"/>
</dbReference>
<reference evidence="2" key="1">
    <citation type="submission" date="2023-03" db="EMBL/GenBank/DDBJ databases">
        <title>Classification of Bisgaard taxon 6 and taxon 10 as Exercitatus varius gen. nov., spec. nov.</title>
        <authorList>
            <person name="Christensen H."/>
        </authorList>
    </citation>
    <scope>NUCLEOTIDE SEQUENCE</scope>
    <source>
        <strain evidence="2">86116</strain>
    </source>
</reference>
<dbReference type="EMBL" id="JARQTW010000002">
    <property type="protein sequence ID" value="MDG2949174.1"/>
    <property type="molecule type" value="Genomic_DNA"/>
</dbReference>
<protein>
    <submittedName>
        <fullName evidence="2">PTS sugar transporter subunit IIA</fullName>
    </submittedName>
</protein>
<dbReference type="GeneID" id="93226357"/>
<dbReference type="InterPro" id="IPR051541">
    <property type="entry name" value="PTS_SugarTrans_NitroReg"/>
</dbReference>
<sequence>MKFTELLTPDNIRQGVVASSKKALLEFIGRIVGKQVNSEQFTGLKCFESLFGREKMGCTAIGSGVAMPRARLPVGDKPIAVFLQLTEPIDYEAQDKRKVDLILAVLVPEGLCSSYSANLSELSEKLTDKNLTKKLRAAQSAEEIWQVFEFADAYLDESVKEEAATTSN</sequence>
<dbReference type="PANTHER" id="PTHR47738">
    <property type="entry name" value="PTS SYSTEM FRUCTOSE-LIKE EIIA COMPONENT-RELATED"/>
    <property type="match status" value="1"/>
</dbReference>
<evidence type="ECO:0000313" key="2">
    <source>
        <dbReference type="EMBL" id="MDG2949174.1"/>
    </source>
</evidence>
<dbReference type="AlphaFoldDB" id="A0AAW6QAA4"/>
<feature type="domain" description="PTS EIIA type-2" evidence="1">
    <location>
        <begin position="5"/>
        <end position="151"/>
    </location>
</feature>
<gene>
    <name evidence="2" type="ORF">P7M15_01325</name>
</gene>
<organism evidence="2 3">
    <name type="scientific">Exercitatus varius</name>
    <dbReference type="NCBI Taxonomy" id="67857"/>
    <lineage>
        <taxon>Bacteria</taxon>
        <taxon>Pseudomonadati</taxon>
        <taxon>Pseudomonadota</taxon>
        <taxon>Gammaproteobacteria</taxon>
        <taxon>Pasteurellales</taxon>
        <taxon>Pasteurellaceae</taxon>
        <taxon>Exercitatus</taxon>
    </lineage>
</organism>
<name>A0AAW6QAA4_9PAST</name>
<dbReference type="InterPro" id="IPR002178">
    <property type="entry name" value="PTS_EIIA_type-2_dom"/>
</dbReference>
<comment type="caution">
    <text evidence="2">The sequence shown here is derived from an EMBL/GenBank/DDBJ whole genome shotgun (WGS) entry which is preliminary data.</text>
</comment>